<feature type="region of interest" description="Disordered" evidence="1">
    <location>
        <begin position="50"/>
        <end position="71"/>
    </location>
</feature>
<feature type="compositionally biased region" description="Acidic residues" evidence="1">
    <location>
        <begin position="148"/>
        <end position="174"/>
    </location>
</feature>
<dbReference type="Proteomes" id="UP000198211">
    <property type="component" value="Unassembled WGS sequence"/>
</dbReference>
<protein>
    <submittedName>
        <fullName evidence="2">Uncharacterized protein</fullName>
    </submittedName>
</protein>
<evidence type="ECO:0000313" key="3">
    <source>
        <dbReference type="Proteomes" id="UP000198211"/>
    </source>
</evidence>
<comment type="caution">
    <text evidence="2">The sequence shown here is derived from an EMBL/GenBank/DDBJ whole genome shotgun (WGS) entry which is preliminary data.</text>
</comment>
<dbReference type="AlphaFoldDB" id="A0A225V9G8"/>
<proteinExistence type="predicted"/>
<evidence type="ECO:0000313" key="2">
    <source>
        <dbReference type="EMBL" id="OWZ01427.1"/>
    </source>
</evidence>
<feature type="region of interest" description="Disordered" evidence="1">
    <location>
        <begin position="145"/>
        <end position="174"/>
    </location>
</feature>
<accession>A0A225V9G8</accession>
<dbReference type="OrthoDB" id="125695at2759"/>
<sequence>MTHAQKLRQKLKRWNSRLRSNPTVSSLMDGVIVTPDGNVTVSAGVLSNIASPRASFPPPSSSGELENKPHQQLSASFNATSTPLTYNVTPLSLNQARPPMIDDLGTLPPNSPVSFVLGICSHSGSTSAEAIANSDAHDILDELTTALSEEDSSENEKEITEEELGELDDGGLAG</sequence>
<keyword evidence="3" id="KW-1185">Reference proteome</keyword>
<gene>
    <name evidence="2" type="ORF">PHMEG_00027185</name>
</gene>
<reference evidence="3" key="1">
    <citation type="submission" date="2017-03" db="EMBL/GenBank/DDBJ databases">
        <title>Phytopthora megakarya and P. palmivora, two closely related causual agents of cacao black pod achieved similar genome size and gene model numbers by different mechanisms.</title>
        <authorList>
            <person name="Ali S."/>
            <person name="Shao J."/>
            <person name="Larry D.J."/>
            <person name="Kronmiller B."/>
            <person name="Shen D."/>
            <person name="Strem M.D."/>
            <person name="Melnick R.L."/>
            <person name="Guiltinan M.J."/>
            <person name="Tyler B.M."/>
            <person name="Meinhardt L.W."/>
            <person name="Bailey B.A."/>
        </authorList>
    </citation>
    <scope>NUCLEOTIDE SEQUENCE [LARGE SCALE GENOMIC DNA]</scope>
    <source>
        <strain evidence="3">zdho120</strain>
    </source>
</reference>
<dbReference type="STRING" id="4795.A0A225V9G8"/>
<organism evidence="2 3">
    <name type="scientific">Phytophthora megakarya</name>
    <dbReference type="NCBI Taxonomy" id="4795"/>
    <lineage>
        <taxon>Eukaryota</taxon>
        <taxon>Sar</taxon>
        <taxon>Stramenopiles</taxon>
        <taxon>Oomycota</taxon>
        <taxon>Peronosporomycetes</taxon>
        <taxon>Peronosporales</taxon>
        <taxon>Peronosporaceae</taxon>
        <taxon>Phytophthora</taxon>
    </lineage>
</organism>
<evidence type="ECO:0000256" key="1">
    <source>
        <dbReference type="SAM" id="MobiDB-lite"/>
    </source>
</evidence>
<name>A0A225V9G8_9STRA</name>
<dbReference type="EMBL" id="NBNE01006855">
    <property type="protein sequence ID" value="OWZ01427.1"/>
    <property type="molecule type" value="Genomic_DNA"/>
</dbReference>